<proteinExistence type="predicted"/>
<evidence type="ECO:0000313" key="1">
    <source>
        <dbReference type="EMBL" id="MFC1851585.1"/>
    </source>
</evidence>
<reference evidence="1 2" key="1">
    <citation type="submission" date="2024-09" db="EMBL/GenBank/DDBJ databases">
        <title>Laminarin stimulates single cell rates of sulfate reduction while oxygen inhibits transcriptomic activity in coastal marine sediment.</title>
        <authorList>
            <person name="Lindsay M."/>
            <person name="Orcutt B."/>
            <person name="Emerson D."/>
            <person name="Stepanauskas R."/>
            <person name="D'Angelo T."/>
        </authorList>
    </citation>
    <scope>NUCLEOTIDE SEQUENCE [LARGE SCALE GENOMIC DNA]</scope>
    <source>
        <strain evidence="1">SAG AM-311-K15</strain>
    </source>
</reference>
<protein>
    <submittedName>
        <fullName evidence="1">Uncharacterized protein</fullName>
    </submittedName>
</protein>
<accession>A0ABV6YZG2</accession>
<name>A0ABV6YZG2_UNCC1</name>
<sequence length="114" mass="12973">MKQFTHPSPALAKRIMTEVDFESRFLGYRLHKRLGPVASSLYSVAEVVAFLSEEMPLIDFEALLKWIRDTIGDNDLGQAIEAAIKSDSSDLEKTRHVRNLMYTRLVQCKKITSS</sequence>
<organism evidence="1 2">
    <name type="scientific">candidate division CSSED10-310 bacterium</name>
    <dbReference type="NCBI Taxonomy" id="2855610"/>
    <lineage>
        <taxon>Bacteria</taxon>
        <taxon>Bacteria division CSSED10-310</taxon>
    </lineage>
</organism>
<evidence type="ECO:0000313" key="2">
    <source>
        <dbReference type="Proteomes" id="UP001594351"/>
    </source>
</evidence>
<gene>
    <name evidence="1" type="ORF">ACFL27_15450</name>
</gene>
<comment type="caution">
    <text evidence="1">The sequence shown here is derived from an EMBL/GenBank/DDBJ whole genome shotgun (WGS) entry which is preliminary data.</text>
</comment>
<keyword evidence="2" id="KW-1185">Reference proteome</keyword>
<dbReference type="EMBL" id="JBHPBY010000204">
    <property type="protein sequence ID" value="MFC1851585.1"/>
    <property type="molecule type" value="Genomic_DNA"/>
</dbReference>
<dbReference type="Proteomes" id="UP001594351">
    <property type="component" value="Unassembled WGS sequence"/>
</dbReference>